<evidence type="ECO:0000313" key="2">
    <source>
        <dbReference type="EMBL" id="KAL3731469.1"/>
    </source>
</evidence>
<feature type="region of interest" description="Disordered" evidence="1">
    <location>
        <begin position="1"/>
        <end position="43"/>
    </location>
</feature>
<dbReference type="Proteomes" id="UP001634007">
    <property type="component" value="Unassembled WGS sequence"/>
</dbReference>
<sequence>MKKRRVKGVEAPSKPARYSSTSDKEDAQAQGTHVAAAEAREDAKKARVRGEGVAGGDCAAAAAAAAEEKMEGWEEWPWWTREVAVEEAMSFESVWSPFWDGEFMGDEAYNVLFGDVPWDDGDLWNLKDLEKPKA</sequence>
<accession>A0ABD3JYX7</accession>
<name>A0ABD3JYX7_EUCGL</name>
<organism evidence="2 3">
    <name type="scientific">Eucalyptus globulus</name>
    <name type="common">Tasmanian blue gum</name>
    <dbReference type="NCBI Taxonomy" id="34317"/>
    <lineage>
        <taxon>Eukaryota</taxon>
        <taxon>Viridiplantae</taxon>
        <taxon>Streptophyta</taxon>
        <taxon>Embryophyta</taxon>
        <taxon>Tracheophyta</taxon>
        <taxon>Spermatophyta</taxon>
        <taxon>Magnoliopsida</taxon>
        <taxon>eudicotyledons</taxon>
        <taxon>Gunneridae</taxon>
        <taxon>Pentapetalae</taxon>
        <taxon>rosids</taxon>
        <taxon>malvids</taxon>
        <taxon>Myrtales</taxon>
        <taxon>Myrtaceae</taxon>
        <taxon>Myrtoideae</taxon>
        <taxon>Eucalypteae</taxon>
        <taxon>Eucalyptus</taxon>
    </lineage>
</organism>
<evidence type="ECO:0000256" key="1">
    <source>
        <dbReference type="SAM" id="MobiDB-lite"/>
    </source>
</evidence>
<reference evidence="2 3" key="1">
    <citation type="submission" date="2024-11" db="EMBL/GenBank/DDBJ databases">
        <title>Chromosome-level genome assembly of Eucalyptus globulus Labill. provides insights into its genome evolution.</title>
        <authorList>
            <person name="Li X."/>
        </authorList>
    </citation>
    <scope>NUCLEOTIDE SEQUENCE [LARGE SCALE GENOMIC DNA]</scope>
    <source>
        <strain evidence="2">CL2024</strain>
        <tissue evidence="2">Fresh tender leaves</tissue>
    </source>
</reference>
<gene>
    <name evidence="2" type="ORF">ACJRO7_028361</name>
</gene>
<proteinExistence type="predicted"/>
<dbReference type="AlphaFoldDB" id="A0ABD3JYX7"/>
<dbReference type="EMBL" id="JBJKBG010000007">
    <property type="protein sequence ID" value="KAL3731469.1"/>
    <property type="molecule type" value="Genomic_DNA"/>
</dbReference>
<protein>
    <submittedName>
        <fullName evidence="2">Uncharacterized protein</fullName>
    </submittedName>
</protein>
<evidence type="ECO:0000313" key="3">
    <source>
        <dbReference type="Proteomes" id="UP001634007"/>
    </source>
</evidence>
<comment type="caution">
    <text evidence="2">The sequence shown here is derived from an EMBL/GenBank/DDBJ whole genome shotgun (WGS) entry which is preliminary data.</text>
</comment>
<keyword evidence="3" id="KW-1185">Reference proteome</keyword>